<dbReference type="GO" id="GO:0016491">
    <property type="term" value="F:oxidoreductase activity"/>
    <property type="evidence" value="ECO:0007669"/>
    <property type="project" value="UniProtKB-KW"/>
</dbReference>
<dbReference type="Proteomes" id="UP001055307">
    <property type="component" value="Unassembled WGS sequence"/>
</dbReference>
<evidence type="ECO:0000256" key="2">
    <source>
        <dbReference type="ARBA" id="ARBA00023002"/>
    </source>
</evidence>
<dbReference type="InterPro" id="IPR043144">
    <property type="entry name" value="Mal/L-sulf/L-lact_DH-like_ah"/>
</dbReference>
<comment type="caution">
    <text evidence="3">The sequence shown here is derived from an EMBL/GenBank/DDBJ whole genome shotgun (WGS) entry which is preliminary data.</text>
</comment>
<dbReference type="InterPro" id="IPR003767">
    <property type="entry name" value="Malate/L-lactate_DH-like"/>
</dbReference>
<dbReference type="PANTHER" id="PTHR11091:SF0">
    <property type="entry name" value="MALATE DEHYDROGENASE"/>
    <property type="match status" value="1"/>
</dbReference>
<keyword evidence="4" id="KW-1185">Reference proteome</keyword>
<dbReference type="InterPro" id="IPR036111">
    <property type="entry name" value="Mal/L-sulfo/L-lacto_DH-like_sf"/>
</dbReference>
<sequence>MPILRLDAAHRLATDTLVRCGTAPANAESVARALVAAEADGLRTHGLMRLLAYGEQVRAGKVVGDAVVTSARPKPGLLAIDAAHGFAYPALDTAIALLPEIARAQGIAAAAIRRSHHCGAAGRPVEALAEQGLVAILFANAPASMAPWGGTRPVFGTNPIAFACPLPGAEPVIVDLSLSKVARGNIITAKQRGEAIPEGWALDAEGNPTTDPVAALAGTMVPLGDAKGTALALMVELLAAGLTGARFASEATSFLDAEGEPPATGQLILAIDATAFAGNALERFAVMARSVAEQDGARLPGTRRFAARARAAEEGITLSETLLAEIERL</sequence>
<evidence type="ECO:0000313" key="3">
    <source>
        <dbReference type="EMBL" id="GJD39848.1"/>
    </source>
</evidence>
<dbReference type="SUPFAM" id="SSF89733">
    <property type="entry name" value="L-sulfolactate dehydrogenase-like"/>
    <property type="match status" value="1"/>
</dbReference>
<dbReference type="Pfam" id="PF02615">
    <property type="entry name" value="Ldh_2"/>
    <property type="match status" value="1"/>
</dbReference>
<proteinExistence type="inferred from homology"/>
<accession>A0AAV4Z817</accession>
<dbReference type="PANTHER" id="PTHR11091">
    <property type="entry name" value="OXIDOREDUCTASE-RELATED"/>
    <property type="match status" value="1"/>
</dbReference>
<dbReference type="AlphaFoldDB" id="A0AAV4Z817"/>
<reference evidence="3" key="2">
    <citation type="submission" date="2021-08" db="EMBL/GenBank/DDBJ databases">
        <authorList>
            <person name="Tani A."/>
            <person name="Ola A."/>
            <person name="Ogura Y."/>
            <person name="Katsura K."/>
            <person name="Hayashi T."/>
        </authorList>
    </citation>
    <scope>NUCLEOTIDE SEQUENCE</scope>
    <source>
        <strain evidence="3">DSM 21893</strain>
    </source>
</reference>
<dbReference type="Gene3D" id="3.30.1370.60">
    <property type="entry name" value="Hypothetical oxidoreductase yiak, domain 2"/>
    <property type="match status" value="1"/>
</dbReference>
<protein>
    <submittedName>
        <fullName evidence="3">(2R)-3-sulfolactate dehydrogenase (NADP(+))</fullName>
    </submittedName>
</protein>
<organism evidence="3 4">
    <name type="scientific">Methylobacterium bullatum</name>
    <dbReference type="NCBI Taxonomy" id="570505"/>
    <lineage>
        <taxon>Bacteria</taxon>
        <taxon>Pseudomonadati</taxon>
        <taxon>Pseudomonadota</taxon>
        <taxon>Alphaproteobacteria</taxon>
        <taxon>Hyphomicrobiales</taxon>
        <taxon>Methylobacteriaceae</taxon>
        <taxon>Methylobacterium</taxon>
    </lineage>
</organism>
<dbReference type="EMBL" id="BPQF01000011">
    <property type="protein sequence ID" value="GJD39848.1"/>
    <property type="molecule type" value="Genomic_DNA"/>
</dbReference>
<reference evidence="3" key="1">
    <citation type="journal article" date="2016" name="Front. Microbiol.">
        <title>Genome Sequence of the Piezophilic, Mesophilic Sulfate-Reducing Bacterium Desulfovibrio indicus J2T.</title>
        <authorList>
            <person name="Cao J."/>
            <person name="Maignien L."/>
            <person name="Shao Z."/>
            <person name="Alain K."/>
            <person name="Jebbar M."/>
        </authorList>
    </citation>
    <scope>NUCLEOTIDE SEQUENCE</scope>
    <source>
        <strain evidence="3">DSM 21893</strain>
    </source>
</reference>
<keyword evidence="2" id="KW-0560">Oxidoreductase</keyword>
<dbReference type="Gene3D" id="1.10.1530.10">
    <property type="match status" value="1"/>
</dbReference>
<evidence type="ECO:0000256" key="1">
    <source>
        <dbReference type="ARBA" id="ARBA00006056"/>
    </source>
</evidence>
<gene>
    <name evidence="3" type="primary">comC</name>
    <name evidence="3" type="ORF">OICFNHDK_2312</name>
</gene>
<evidence type="ECO:0000313" key="4">
    <source>
        <dbReference type="Proteomes" id="UP001055307"/>
    </source>
</evidence>
<dbReference type="InterPro" id="IPR043143">
    <property type="entry name" value="Mal/L-sulf/L-lact_DH-like_NADP"/>
</dbReference>
<dbReference type="RefSeq" id="WP_147833194.1">
    <property type="nucleotide sequence ID" value="NZ_BPQF01000011.1"/>
</dbReference>
<name>A0AAV4Z817_9HYPH</name>
<comment type="similarity">
    <text evidence="1">Belongs to the LDH2/MDH2 oxidoreductase family.</text>
</comment>